<dbReference type="Proteomes" id="UP000295294">
    <property type="component" value="Plasmid unnamed1"/>
</dbReference>
<dbReference type="Pfam" id="PF00005">
    <property type="entry name" value="ABC_tran"/>
    <property type="match status" value="1"/>
</dbReference>
<feature type="transmembrane region" description="Helical" evidence="10">
    <location>
        <begin position="249"/>
        <end position="275"/>
    </location>
</feature>
<evidence type="ECO:0000256" key="8">
    <source>
        <dbReference type="ARBA" id="ARBA00022989"/>
    </source>
</evidence>
<evidence type="ECO:0000313" key="13">
    <source>
        <dbReference type="Proteomes" id="UP000295294"/>
    </source>
</evidence>
<dbReference type="CDD" id="cd06581">
    <property type="entry name" value="TM_PBP1_LivM_like"/>
    <property type="match status" value="1"/>
</dbReference>
<keyword evidence="4" id="KW-0997">Cell inner membrane</keyword>
<reference evidence="12 13" key="1">
    <citation type="submission" date="2019-03" db="EMBL/GenBank/DDBJ databases">
        <title>Efficiently degradation of phenoxyalkanoic acid herbicides by Cupriavidus oxalaticus strain X32.</title>
        <authorList>
            <person name="Sheng X."/>
        </authorList>
    </citation>
    <scope>NUCLEOTIDE SEQUENCE [LARGE SCALE GENOMIC DNA]</scope>
    <source>
        <strain evidence="12 13">X32</strain>
        <plasmid evidence="12 13">unnamed1</plasmid>
    </source>
</reference>
<dbReference type="KEGG" id="cox:E0W60_32375"/>
<feature type="transmembrane region" description="Helical" evidence="10">
    <location>
        <begin position="87"/>
        <end position="107"/>
    </location>
</feature>
<dbReference type="AlphaFoldDB" id="A0A4V1BZK9"/>
<geneLocation type="plasmid" evidence="12">
    <name>unnamed1</name>
</geneLocation>
<evidence type="ECO:0000256" key="6">
    <source>
        <dbReference type="ARBA" id="ARBA00022741"/>
    </source>
</evidence>
<dbReference type="GO" id="GO:0005524">
    <property type="term" value="F:ATP binding"/>
    <property type="evidence" value="ECO:0007669"/>
    <property type="project" value="UniProtKB-KW"/>
</dbReference>
<evidence type="ECO:0000259" key="11">
    <source>
        <dbReference type="PROSITE" id="PS50893"/>
    </source>
</evidence>
<organism evidence="12 13">
    <name type="scientific">Cupriavidus oxalaticus</name>
    <dbReference type="NCBI Taxonomy" id="96344"/>
    <lineage>
        <taxon>Bacteria</taxon>
        <taxon>Pseudomonadati</taxon>
        <taxon>Pseudomonadota</taxon>
        <taxon>Betaproteobacteria</taxon>
        <taxon>Burkholderiales</taxon>
        <taxon>Burkholderiaceae</taxon>
        <taxon>Cupriavidus</taxon>
    </lineage>
</organism>
<feature type="transmembrane region" description="Helical" evidence="10">
    <location>
        <begin position="208"/>
        <end position="229"/>
    </location>
</feature>
<accession>A0A4V1BZK9</accession>
<keyword evidence="2" id="KW-0813">Transport</keyword>
<keyword evidence="8 10" id="KW-1133">Transmembrane helix</keyword>
<dbReference type="EMBL" id="CP038636">
    <property type="protein sequence ID" value="QBY55682.1"/>
    <property type="molecule type" value="Genomic_DNA"/>
</dbReference>
<name>A0A4V1BZK9_9BURK</name>
<dbReference type="InterPro" id="IPR027417">
    <property type="entry name" value="P-loop_NTPase"/>
</dbReference>
<feature type="transmembrane region" description="Helical" evidence="10">
    <location>
        <begin position="114"/>
        <end position="133"/>
    </location>
</feature>
<evidence type="ECO:0000256" key="10">
    <source>
        <dbReference type="SAM" id="Phobius"/>
    </source>
</evidence>
<proteinExistence type="predicted"/>
<dbReference type="SMART" id="SM00382">
    <property type="entry name" value="AAA"/>
    <property type="match status" value="1"/>
</dbReference>
<keyword evidence="5 10" id="KW-0812">Transmembrane</keyword>
<dbReference type="OrthoDB" id="5290247at2"/>
<dbReference type="PROSITE" id="PS50893">
    <property type="entry name" value="ABC_TRANSPORTER_2"/>
    <property type="match status" value="1"/>
</dbReference>
<evidence type="ECO:0000313" key="12">
    <source>
        <dbReference type="EMBL" id="QBY55682.1"/>
    </source>
</evidence>
<dbReference type="PANTHER" id="PTHR30482:SF10">
    <property type="entry name" value="HIGH-AFFINITY BRANCHED-CHAIN AMINO ACID TRANSPORT PROTEIN BRAE"/>
    <property type="match status" value="1"/>
</dbReference>
<protein>
    <submittedName>
        <fullName evidence="12">Branched-chain amino acid ABC transporter ATP-binding protein/permease</fullName>
    </submittedName>
</protein>
<evidence type="ECO:0000256" key="7">
    <source>
        <dbReference type="ARBA" id="ARBA00022840"/>
    </source>
</evidence>
<dbReference type="InterPro" id="IPR003439">
    <property type="entry name" value="ABC_transporter-like_ATP-bd"/>
</dbReference>
<evidence type="ECO:0000256" key="4">
    <source>
        <dbReference type="ARBA" id="ARBA00022519"/>
    </source>
</evidence>
<dbReference type="PANTHER" id="PTHR30482">
    <property type="entry name" value="HIGH-AFFINITY BRANCHED-CHAIN AMINO ACID TRANSPORT SYSTEM PERMEASE"/>
    <property type="match status" value="1"/>
</dbReference>
<dbReference type="GO" id="GO:0016887">
    <property type="term" value="F:ATP hydrolysis activity"/>
    <property type="evidence" value="ECO:0007669"/>
    <property type="project" value="InterPro"/>
</dbReference>
<feature type="transmembrane region" description="Helical" evidence="10">
    <location>
        <begin position="62"/>
        <end position="81"/>
    </location>
</feature>
<dbReference type="InterPro" id="IPR003593">
    <property type="entry name" value="AAA+_ATPase"/>
</dbReference>
<gene>
    <name evidence="12" type="ORF">E0W60_32375</name>
</gene>
<dbReference type="SUPFAM" id="SSF52540">
    <property type="entry name" value="P-loop containing nucleoside triphosphate hydrolases"/>
    <property type="match status" value="1"/>
</dbReference>
<dbReference type="CDD" id="cd03219">
    <property type="entry name" value="ABC_Mj1267_LivG_branched"/>
    <property type="match status" value="1"/>
</dbReference>
<dbReference type="Gene3D" id="3.40.50.300">
    <property type="entry name" value="P-loop containing nucleotide triphosphate hydrolases"/>
    <property type="match status" value="1"/>
</dbReference>
<dbReference type="FunFam" id="3.40.50.300:FF:000421">
    <property type="entry name" value="Branched-chain amino acid ABC transporter ATP-binding protein"/>
    <property type="match status" value="1"/>
</dbReference>
<sequence length="610" mass="65433">MKAEKLRSLLFPSLVGALGVGMALLPQFVSNTYELRIWMLLTIYALVALGLNILVGLTGLVSLGQAGLFAIGAYVAAILAAKLGVGFAATIVIATIVAALFGALLAYPTVRVKGVYLAVITIAFGIIVENVAIEWQGVTGGTNGISAIPGPAFLGKALDDTGYFYLLAVLFLAAYVLHYNIMKSRFGRAMRAVSQSEIAARSMGINPIAIRTFSFVIAAAFAGMAGGLYAYLNLYVNPDTFRFDDSVRFLLMVILGGSGTIVGPVLGASVLTFLPEYLQAFGEWQRFAYGALLALVMFCLPLGVVGTLSNLRGRFRASVSRASEEWPRLGTRINTMLQVDAQRGAVCLKTKGLTMAFGGLVANDNVSEVLRAGQVHAVIGPNGAGKSTFINCVSGFYAPTGGEIEFLGVSATRKVSHELARMGLARTFQNTELFGNMTVLENVLVGYHTRFESGLLSTLFRMPSFFRDEKRFQDEAQVLLEYVGLAGFADELAKNLPFGHQRRLEIARALALSPKLLLLDEPAAGLTHGEIESLSGLIRDLAARHMTMILVEHHVDMIMAVSDHVTVLDYGKVIASGPVAEVRNNPAVIEAYFGSSKSQEDPEPALEVRS</sequence>
<keyword evidence="12" id="KW-0614">Plasmid</keyword>
<comment type="subcellular location">
    <subcellularLocation>
        <location evidence="1">Cell membrane</location>
        <topology evidence="1">Multi-pass membrane protein</topology>
    </subcellularLocation>
</comment>
<feature type="transmembrane region" description="Helical" evidence="10">
    <location>
        <begin position="9"/>
        <end position="29"/>
    </location>
</feature>
<evidence type="ECO:0000256" key="5">
    <source>
        <dbReference type="ARBA" id="ARBA00022692"/>
    </source>
</evidence>
<feature type="transmembrane region" description="Helical" evidence="10">
    <location>
        <begin position="35"/>
        <end position="55"/>
    </location>
</feature>
<keyword evidence="6" id="KW-0547">Nucleotide-binding</keyword>
<dbReference type="InterPro" id="IPR043428">
    <property type="entry name" value="LivM-like"/>
</dbReference>
<dbReference type="InterPro" id="IPR032823">
    <property type="entry name" value="BCA_ABC_TP_C"/>
</dbReference>
<dbReference type="Pfam" id="PF12399">
    <property type="entry name" value="BCA_ABC_TP_C"/>
    <property type="match status" value="1"/>
</dbReference>
<dbReference type="InterPro" id="IPR001851">
    <property type="entry name" value="ABC_transp_permease"/>
</dbReference>
<evidence type="ECO:0000256" key="2">
    <source>
        <dbReference type="ARBA" id="ARBA00022448"/>
    </source>
</evidence>
<dbReference type="Pfam" id="PF02653">
    <property type="entry name" value="BPD_transp_2"/>
    <property type="match status" value="1"/>
</dbReference>
<keyword evidence="9 10" id="KW-0472">Membrane</keyword>
<evidence type="ECO:0000256" key="1">
    <source>
        <dbReference type="ARBA" id="ARBA00004651"/>
    </source>
</evidence>
<feature type="transmembrane region" description="Helical" evidence="10">
    <location>
        <begin position="163"/>
        <end position="181"/>
    </location>
</feature>
<keyword evidence="3" id="KW-1003">Cell membrane</keyword>
<evidence type="ECO:0000256" key="3">
    <source>
        <dbReference type="ARBA" id="ARBA00022475"/>
    </source>
</evidence>
<feature type="domain" description="ABC transporter" evidence="11">
    <location>
        <begin position="348"/>
        <end position="595"/>
    </location>
</feature>
<feature type="transmembrane region" description="Helical" evidence="10">
    <location>
        <begin position="287"/>
        <end position="308"/>
    </location>
</feature>
<evidence type="ECO:0000256" key="9">
    <source>
        <dbReference type="ARBA" id="ARBA00023136"/>
    </source>
</evidence>
<dbReference type="RefSeq" id="WP_135706915.1">
    <property type="nucleotide sequence ID" value="NZ_CP038636.1"/>
</dbReference>
<keyword evidence="7 12" id="KW-0067">ATP-binding</keyword>
<dbReference type="GO" id="GO:0005886">
    <property type="term" value="C:plasma membrane"/>
    <property type="evidence" value="ECO:0007669"/>
    <property type="project" value="UniProtKB-SubCell"/>
</dbReference>
<dbReference type="GO" id="GO:0015658">
    <property type="term" value="F:branched-chain amino acid transmembrane transporter activity"/>
    <property type="evidence" value="ECO:0007669"/>
    <property type="project" value="InterPro"/>
</dbReference>